<accession>A0ABU1TE64</accession>
<protein>
    <recommendedName>
        <fullName evidence="3">TIGR04076 family protein</fullName>
    </recommendedName>
</protein>
<keyword evidence="2" id="KW-1185">Reference proteome</keyword>
<sequence length="78" mass="8822">MDRINIKCLIADKEVELQLDKKAMPGEAGPCFMITQEGCFKGYISLQKNRTFGQLGACYFTDQDIQTIGTQLEMQKQV</sequence>
<gene>
    <name evidence="1" type="ORF">J2W55_003505</name>
</gene>
<comment type="caution">
    <text evidence="1">The sequence shown here is derived from an EMBL/GenBank/DDBJ whole genome shotgun (WGS) entry which is preliminary data.</text>
</comment>
<evidence type="ECO:0008006" key="3">
    <source>
        <dbReference type="Google" id="ProtNLM"/>
    </source>
</evidence>
<organism evidence="1 2">
    <name type="scientific">Mucilaginibacter pocheonensis</name>
    <dbReference type="NCBI Taxonomy" id="398050"/>
    <lineage>
        <taxon>Bacteria</taxon>
        <taxon>Pseudomonadati</taxon>
        <taxon>Bacteroidota</taxon>
        <taxon>Sphingobacteriia</taxon>
        <taxon>Sphingobacteriales</taxon>
        <taxon>Sphingobacteriaceae</taxon>
        <taxon>Mucilaginibacter</taxon>
    </lineage>
</organism>
<dbReference type="Proteomes" id="UP001247620">
    <property type="component" value="Unassembled WGS sequence"/>
</dbReference>
<evidence type="ECO:0000313" key="1">
    <source>
        <dbReference type="EMBL" id="MDR6943652.1"/>
    </source>
</evidence>
<dbReference type="RefSeq" id="WP_310098298.1">
    <property type="nucleotide sequence ID" value="NZ_JAVDUU010000003.1"/>
</dbReference>
<evidence type="ECO:0000313" key="2">
    <source>
        <dbReference type="Proteomes" id="UP001247620"/>
    </source>
</evidence>
<reference evidence="1 2" key="1">
    <citation type="submission" date="2023-07" db="EMBL/GenBank/DDBJ databases">
        <title>Sorghum-associated microbial communities from plants grown in Nebraska, USA.</title>
        <authorList>
            <person name="Schachtman D."/>
        </authorList>
    </citation>
    <scope>NUCLEOTIDE SEQUENCE [LARGE SCALE GENOMIC DNA]</scope>
    <source>
        <strain evidence="1 2">3262</strain>
    </source>
</reference>
<dbReference type="EMBL" id="JAVDUU010000003">
    <property type="protein sequence ID" value="MDR6943652.1"/>
    <property type="molecule type" value="Genomic_DNA"/>
</dbReference>
<name>A0ABU1TE64_9SPHI</name>
<proteinExistence type="predicted"/>